<evidence type="ECO:0000259" key="2">
    <source>
        <dbReference type="Pfam" id="PF20938"/>
    </source>
</evidence>
<evidence type="ECO:0000313" key="3">
    <source>
        <dbReference type="EMBL" id="OTN75424.1"/>
    </source>
</evidence>
<dbReference type="RefSeq" id="WP_086273484.1">
    <property type="nucleotide sequence ID" value="NZ_NGKU01000001.1"/>
</dbReference>
<dbReference type="InterPro" id="IPR049237">
    <property type="entry name" value="DUF2264_C"/>
</dbReference>
<proteinExistence type="predicted"/>
<reference evidence="3 4" key="1">
    <citation type="submission" date="2017-05" db="EMBL/GenBank/DDBJ databases">
        <title>The Genome Sequence of Enterococcus sp. 8G7_MSG3316.</title>
        <authorList>
            <consortium name="The Broad Institute Genomics Platform"/>
            <consortium name="The Broad Institute Genomic Center for Infectious Diseases"/>
            <person name="Earl A."/>
            <person name="Manson A."/>
            <person name="Schwartman J."/>
            <person name="Gilmore M."/>
            <person name="Abouelleil A."/>
            <person name="Cao P."/>
            <person name="Chapman S."/>
            <person name="Cusick C."/>
            <person name="Shea T."/>
            <person name="Young S."/>
            <person name="Neafsey D."/>
            <person name="Nusbaum C."/>
            <person name="Birren B."/>
        </authorList>
    </citation>
    <scope>NUCLEOTIDE SEQUENCE [LARGE SCALE GENOMIC DNA]</scope>
    <source>
        <strain evidence="3 4">8G7_MSG3316</strain>
    </source>
</reference>
<protein>
    <recommendedName>
        <fullName evidence="5">DUF2264 domain-containing protein</fullName>
    </recommendedName>
</protein>
<keyword evidence="4" id="KW-1185">Reference proteome</keyword>
<dbReference type="PANTHER" id="PTHR35339">
    <property type="entry name" value="LINALOOL DEHYDRATASE_ISOMERASE DOMAIN-CONTAINING PROTEIN"/>
    <property type="match status" value="1"/>
</dbReference>
<dbReference type="Pfam" id="PF10022">
    <property type="entry name" value="DUF2264"/>
    <property type="match status" value="1"/>
</dbReference>
<evidence type="ECO:0008006" key="5">
    <source>
        <dbReference type="Google" id="ProtNLM"/>
    </source>
</evidence>
<dbReference type="Proteomes" id="UP000195043">
    <property type="component" value="Unassembled WGS sequence"/>
</dbReference>
<dbReference type="InterPro" id="IPR049349">
    <property type="entry name" value="DUF2264_N"/>
</dbReference>
<feature type="domain" description="DUF2264" evidence="2">
    <location>
        <begin position="376"/>
        <end position="571"/>
    </location>
</feature>
<evidence type="ECO:0000259" key="1">
    <source>
        <dbReference type="Pfam" id="PF10022"/>
    </source>
</evidence>
<dbReference type="PIRSF" id="PIRSF014753">
    <property type="entry name" value="UCP014753"/>
    <property type="match status" value="1"/>
</dbReference>
<dbReference type="PANTHER" id="PTHR35339:SF4">
    <property type="entry name" value="LINALOOL DEHYDRATASE_ISOMERASE DOMAIN-CONTAINING PROTEIN"/>
    <property type="match status" value="1"/>
</dbReference>
<gene>
    <name evidence="3" type="ORF">A5886_000494</name>
</gene>
<name>A0A242A325_9ENTE</name>
<dbReference type="AlphaFoldDB" id="A0A242A325"/>
<comment type="caution">
    <text evidence="3">The sequence shown here is derived from an EMBL/GenBank/DDBJ whole genome shotgun (WGS) entry which is preliminary data.</text>
</comment>
<feature type="domain" description="DUF2264" evidence="1">
    <location>
        <begin position="15"/>
        <end position="353"/>
    </location>
</feature>
<organism evidence="3 4">
    <name type="scientific">Candidatus Enterococcus testudinis</name>
    <dbReference type="NCBI Taxonomy" id="1834191"/>
    <lineage>
        <taxon>Bacteria</taxon>
        <taxon>Bacillati</taxon>
        <taxon>Bacillota</taxon>
        <taxon>Bacilli</taxon>
        <taxon>Lactobacillales</taxon>
        <taxon>Enterococcaceae</taxon>
        <taxon>Enterococcus</taxon>
    </lineage>
</organism>
<dbReference type="EMBL" id="NGKU01000001">
    <property type="protein sequence ID" value="OTN75424.1"/>
    <property type="molecule type" value="Genomic_DNA"/>
</dbReference>
<evidence type="ECO:0000313" key="4">
    <source>
        <dbReference type="Proteomes" id="UP000195043"/>
    </source>
</evidence>
<dbReference type="STRING" id="1834191.A5886_000494"/>
<dbReference type="InterPro" id="IPR016624">
    <property type="entry name" value="UCP014753"/>
</dbReference>
<dbReference type="Pfam" id="PF20938">
    <property type="entry name" value="DUF2264_C"/>
    <property type="match status" value="1"/>
</dbReference>
<sequence length="612" mass="70061">MINKRIKGNPFEQYEEVAEGFNDMLDVLHPYFHSETAGGLDLGTHGSVYDKKIQNMEAFLRPLWGLGPFLTQNDSPFLAKYMEGIIAGTDPNDPNYWGIVQDSDQRIVEMASLSTLFLLNKEKTWMKLSQEQQKNVHAWLIQANDHEIPANNWHFFRILVNSAMKKCDMSYSQEQIDKDFAMIETFYLGDGWYFDGVPTQIDYYVSFAIHYYSLLYYKLVPEDEARGQRFKERAIQFAQTFKYWFSATGAAVPFGRSLSYRFAQVSFFSALVFAGVEALPWGEIKGIISRHLHHWMQQDIFTPEGLLSVGYYYQNLVFAEGYNAPGSPYWAFKTFLLLAVSKEHPYWQAKSQPLQVKAKKYPHPISRNYYQYSSDLTHALMFPAGQFINNQSHANSKYSKFVYSSIFGNSVPKSNYWYYEGNFDNCLALSEDDHYFRTKELGNFFDIKPDRIVHEWSPWSDVHIKSTIIPLEGCHVRIHEVQSARSLYLYEGGFSTPQKNSDVVQRKGTASVTNAIGYSKIESIFGFEESSVVRTEPNTNLFFPATLLPHLKVKKASGNYLLVSVVTGLLPHENAQSVEIKQSSGQLTIKQSETKIVVALAGGKDEDEQGNK</sequence>
<accession>A0A242A325</accession>
<dbReference type="OrthoDB" id="9813465at2"/>